<dbReference type="Proteomes" id="UP001419268">
    <property type="component" value="Unassembled WGS sequence"/>
</dbReference>
<name>A0AAP0J1B6_9MAGN</name>
<organism evidence="1 2">
    <name type="scientific">Stephania cephalantha</name>
    <dbReference type="NCBI Taxonomy" id="152367"/>
    <lineage>
        <taxon>Eukaryota</taxon>
        <taxon>Viridiplantae</taxon>
        <taxon>Streptophyta</taxon>
        <taxon>Embryophyta</taxon>
        <taxon>Tracheophyta</taxon>
        <taxon>Spermatophyta</taxon>
        <taxon>Magnoliopsida</taxon>
        <taxon>Ranunculales</taxon>
        <taxon>Menispermaceae</taxon>
        <taxon>Menispermoideae</taxon>
        <taxon>Cissampelideae</taxon>
        <taxon>Stephania</taxon>
    </lineage>
</organism>
<gene>
    <name evidence="1" type="ORF">Scep_014056</name>
</gene>
<comment type="caution">
    <text evidence="1">The sequence shown here is derived from an EMBL/GenBank/DDBJ whole genome shotgun (WGS) entry which is preliminary data.</text>
</comment>
<reference evidence="1 2" key="1">
    <citation type="submission" date="2024-01" db="EMBL/GenBank/DDBJ databases">
        <title>Genome assemblies of Stephania.</title>
        <authorList>
            <person name="Yang L."/>
        </authorList>
    </citation>
    <scope>NUCLEOTIDE SEQUENCE [LARGE SCALE GENOMIC DNA]</scope>
    <source>
        <strain evidence="1">JXDWG</strain>
        <tissue evidence="1">Leaf</tissue>
    </source>
</reference>
<evidence type="ECO:0000313" key="1">
    <source>
        <dbReference type="EMBL" id="KAK9125210.1"/>
    </source>
</evidence>
<keyword evidence="2" id="KW-1185">Reference proteome</keyword>
<dbReference type="AlphaFoldDB" id="A0AAP0J1B6"/>
<proteinExistence type="predicted"/>
<accession>A0AAP0J1B6</accession>
<evidence type="ECO:0000313" key="2">
    <source>
        <dbReference type="Proteomes" id="UP001419268"/>
    </source>
</evidence>
<protein>
    <submittedName>
        <fullName evidence="1">Uncharacterized protein</fullName>
    </submittedName>
</protein>
<sequence length="203" mass="22310">MVAMTSTPARGGESSTTSQRMEALEMLVTSLMNRVESQEVAIGEWETRFDELAEDVRSVGALTTETASTMAIEVKLLKRAVGGSSEVAGAVKSRTKVPEPKKFSASGVQRSLRISFGIWSDTLLLVGTEESHEVIRPLCTLRVMQSSVEDRVDDDAAAGRPKIVDWEVLKRELKDQFLRLMRACSKRGMPCASSNRLGRCEIT</sequence>
<dbReference type="EMBL" id="JBBNAG010000006">
    <property type="protein sequence ID" value="KAK9125210.1"/>
    <property type="molecule type" value="Genomic_DNA"/>
</dbReference>